<feature type="compositionally biased region" description="Basic residues" evidence="1">
    <location>
        <begin position="140"/>
        <end position="153"/>
    </location>
</feature>
<accession>A0AAE0LWH1</accession>
<dbReference type="Proteomes" id="UP001278766">
    <property type="component" value="Unassembled WGS sequence"/>
</dbReference>
<evidence type="ECO:0000313" key="3">
    <source>
        <dbReference type="Proteomes" id="UP001278766"/>
    </source>
</evidence>
<dbReference type="EMBL" id="JAUEPN010000001">
    <property type="protein sequence ID" value="KAK3299975.1"/>
    <property type="molecule type" value="Genomic_DNA"/>
</dbReference>
<name>A0AAE0LWH1_9PEZI</name>
<evidence type="ECO:0000256" key="1">
    <source>
        <dbReference type="SAM" id="MobiDB-lite"/>
    </source>
</evidence>
<reference evidence="2" key="1">
    <citation type="journal article" date="2023" name="Mol. Phylogenet. Evol.">
        <title>Genome-scale phylogeny and comparative genomics of the fungal order Sordariales.</title>
        <authorList>
            <person name="Hensen N."/>
            <person name="Bonometti L."/>
            <person name="Westerberg I."/>
            <person name="Brannstrom I.O."/>
            <person name="Guillou S."/>
            <person name="Cros-Aarteil S."/>
            <person name="Calhoun S."/>
            <person name="Haridas S."/>
            <person name="Kuo A."/>
            <person name="Mondo S."/>
            <person name="Pangilinan J."/>
            <person name="Riley R."/>
            <person name="LaButti K."/>
            <person name="Andreopoulos B."/>
            <person name="Lipzen A."/>
            <person name="Chen C."/>
            <person name="Yan M."/>
            <person name="Daum C."/>
            <person name="Ng V."/>
            <person name="Clum A."/>
            <person name="Steindorff A."/>
            <person name="Ohm R.A."/>
            <person name="Martin F."/>
            <person name="Silar P."/>
            <person name="Natvig D.O."/>
            <person name="Lalanne C."/>
            <person name="Gautier V."/>
            <person name="Ament-Velasquez S.L."/>
            <person name="Kruys A."/>
            <person name="Hutchinson M.I."/>
            <person name="Powell A.J."/>
            <person name="Barry K."/>
            <person name="Miller A.N."/>
            <person name="Grigoriev I.V."/>
            <person name="Debuchy R."/>
            <person name="Gladieux P."/>
            <person name="Hiltunen Thoren M."/>
            <person name="Johannesson H."/>
        </authorList>
    </citation>
    <scope>NUCLEOTIDE SEQUENCE</scope>
    <source>
        <strain evidence="2">CBS 168.71</strain>
    </source>
</reference>
<feature type="region of interest" description="Disordered" evidence="1">
    <location>
        <begin position="130"/>
        <end position="171"/>
    </location>
</feature>
<dbReference type="GeneID" id="87841614"/>
<evidence type="ECO:0000313" key="2">
    <source>
        <dbReference type="EMBL" id="KAK3299975.1"/>
    </source>
</evidence>
<comment type="caution">
    <text evidence="2">The sequence shown here is derived from an EMBL/GenBank/DDBJ whole genome shotgun (WGS) entry which is preliminary data.</text>
</comment>
<organism evidence="2 3">
    <name type="scientific">Chaetomium fimeti</name>
    <dbReference type="NCBI Taxonomy" id="1854472"/>
    <lineage>
        <taxon>Eukaryota</taxon>
        <taxon>Fungi</taxon>
        <taxon>Dikarya</taxon>
        <taxon>Ascomycota</taxon>
        <taxon>Pezizomycotina</taxon>
        <taxon>Sordariomycetes</taxon>
        <taxon>Sordariomycetidae</taxon>
        <taxon>Sordariales</taxon>
        <taxon>Chaetomiaceae</taxon>
        <taxon>Chaetomium</taxon>
    </lineage>
</organism>
<proteinExistence type="predicted"/>
<gene>
    <name evidence="2" type="ORF">B0H64DRAFT_4087</name>
</gene>
<feature type="region of interest" description="Disordered" evidence="1">
    <location>
        <begin position="83"/>
        <end position="111"/>
    </location>
</feature>
<keyword evidence="3" id="KW-1185">Reference proteome</keyword>
<dbReference type="AlphaFoldDB" id="A0AAE0LWH1"/>
<dbReference type="RefSeq" id="XP_062663489.1">
    <property type="nucleotide sequence ID" value="XM_062804666.1"/>
</dbReference>
<protein>
    <submittedName>
        <fullName evidence="2">Uncharacterized protein</fullName>
    </submittedName>
</protein>
<sequence length="206" mass="22364">MGGLLSRTPFAPGPCHIPPVACMVCLNTQPAAHQRTRGGLVVVVWVWVWVGKGETKRTAPAPGSESPIVHILSFQPDQLCQQNEGEKKQRSLAPTAGQPVGRSLTWPHTHTHNRTQTGLLFRFVSFPARGGCSSTSTHSNRNRNRTRRIRIPARRGSSLSSPPRHPSPGLPPPGLVVFPCFVLASTASRGGGVSVFRPRTAPWPWI</sequence>
<reference evidence="2" key="2">
    <citation type="submission" date="2023-06" db="EMBL/GenBank/DDBJ databases">
        <authorList>
            <consortium name="Lawrence Berkeley National Laboratory"/>
            <person name="Haridas S."/>
            <person name="Hensen N."/>
            <person name="Bonometti L."/>
            <person name="Westerberg I."/>
            <person name="Brannstrom I.O."/>
            <person name="Guillou S."/>
            <person name="Cros-Aarteil S."/>
            <person name="Calhoun S."/>
            <person name="Kuo A."/>
            <person name="Mondo S."/>
            <person name="Pangilinan J."/>
            <person name="Riley R."/>
            <person name="Labutti K."/>
            <person name="Andreopoulos B."/>
            <person name="Lipzen A."/>
            <person name="Chen C."/>
            <person name="Yanf M."/>
            <person name="Daum C."/>
            <person name="Ng V."/>
            <person name="Clum A."/>
            <person name="Steindorff A."/>
            <person name="Ohm R."/>
            <person name="Martin F."/>
            <person name="Silar P."/>
            <person name="Natvig D."/>
            <person name="Lalanne C."/>
            <person name="Gautier V."/>
            <person name="Ament-Velasquez S.L."/>
            <person name="Kruys A."/>
            <person name="Hutchinson M.I."/>
            <person name="Powell A.J."/>
            <person name="Barry K."/>
            <person name="Miller A.N."/>
            <person name="Grigoriev I.V."/>
            <person name="Debuchy R."/>
            <person name="Gladieux P."/>
            <person name="Thoren M.H."/>
            <person name="Johannesson H."/>
        </authorList>
    </citation>
    <scope>NUCLEOTIDE SEQUENCE</scope>
    <source>
        <strain evidence="2">CBS 168.71</strain>
    </source>
</reference>